<dbReference type="PANTHER" id="PTHR43581:SF2">
    <property type="entry name" value="EXCINUCLEASE ATPASE SUBUNIT"/>
    <property type="match status" value="1"/>
</dbReference>
<sequence length="332" mass="36937">MPFGHRGSFVPVFGDLAALVGPNAAGKTAFLQALSKMFGVSRAQRTIEPSDFHIAPDEDLEDKKTRFLSVDVVIEFPELTNGEATPETIAPCFKHMLITREDDHPACRMRLEATWERDGSAEGDVSQNLYWIDTTEDDFTDDMKHPVSSSERGLIQLYYTPAMRDATSQIRATTGALAARLLRAIDWSANARREINDASSKLSSAFDGEDAIKAIAEALNKRWSDLHDEETDIKPRLSLVSRRFEQIVSKLAVLFENGPAGRERGLEALSDGQHSLFYFALAAAVFDLERDVVAEDVEGFLSDDFVVPALTIFALEEPENHLLPFYLARIVI</sequence>
<dbReference type="InterPro" id="IPR027417">
    <property type="entry name" value="P-loop_NTPase"/>
</dbReference>
<dbReference type="EMBL" id="JACIFX010000015">
    <property type="protein sequence ID" value="MBB4232611.1"/>
    <property type="molecule type" value="Genomic_DNA"/>
</dbReference>
<gene>
    <name evidence="1" type="ORF">GGD56_006508</name>
</gene>
<dbReference type="RefSeq" id="WP_033419902.1">
    <property type="nucleotide sequence ID" value="NZ_JACIFX010000015.1"/>
</dbReference>
<comment type="caution">
    <text evidence="1">The sequence shown here is derived from an EMBL/GenBank/DDBJ whole genome shotgun (WGS) entry which is preliminary data.</text>
</comment>
<evidence type="ECO:0000313" key="1">
    <source>
        <dbReference type="EMBL" id="MBB4232611.1"/>
    </source>
</evidence>
<keyword evidence="2" id="KW-1185">Reference proteome</keyword>
<keyword evidence="1" id="KW-0255">Endonuclease</keyword>
<proteinExistence type="predicted"/>
<dbReference type="SUPFAM" id="SSF52540">
    <property type="entry name" value="P-loop containing nucleoside triphosphate hydrolases"/>
    <property type="match status" value="1"/>
</dbReference>
<name>A0ABR6IXG3_9HYPH</name>
<organism evidence="1 2">
    <name type="scientific">Rhizobium mongolense</name>
    <dbReference type="NCBI Taxonomy" id="57676"/>
    <lineage>
        <taxon>Bacteria</taxon>
        <taxon>Pseudomonadati</taxon>
        <taxon>Pseudomonadota</taxon>
        <taxon>Alphaproteobacteria</taxon>
        <taxon>Hyphomicrobiales</taxon>
        <taxon>Rhizobiaceae</taxon>
        <taxon>Rhizobium/Agrobacterium group</taxon>
        <taxon>Rhizobium</taxon>
    </lineage>
</organism>
<dbReference type="Pfam" id="PF11398">
    <property type="entry name" value="DUF2813"/>
    <property type="match status" value="1"/>
</dbReference>
<protein>
    <submittedName>
        <fullName evidence="1">ATP-dependent endonuclease of OLD family</fullName>
    </submittedName>
</protein>
<accession>A0ABR6IXG3</accession>
<dbReference type="PANTHER" id="PTHR43581">
    <property type="entry name" value="ATP/GTP PHOSPHATASE"/>
    <property type="match status" value="1"/>
</dbReference>
<keyword evidence="1" id="KW-0378">Hydrolase</keyword>
<dbReference type="Proteomes" id="UP000551353">
    <property type="component" value="Unassembled WGS sequence"/>
</dbReference>
<dbReference type="InterPro" id="IPR051396">
    <property type="entry name" value="Bact_Antivir_Def_Nuclease"/>
</dbReference>
<dbReference type="GO" id="GO:0004519">
    <property type="term" value="F:endonuclease activity"/>
    <property type="evidence" value="ECO:0007669"/>
    <property type="project" value="UniProtKB-KW"/>
</dbReference>
<keyword evidence="1" id="KW-0540">Nuclease</keyword>
<dbReference type="Gene3D" id="3.40.50.300">
    <property type="entry name" value="P-loop containing nucleotide triphosphate hydrolases"/>
    <property type="match status" value="1"/>
</dbReference>
<evidence type="ECO:0000313" key="2">
    <source>
        <dbReference type="Proteomes" id="UP000551353"/>
    </source>
</evidence>
<reference evidence="1 2" key="1">
    <citation type="submission" date="2020-08" db="EMBL/GenBank/DDBJ databases">
        <title>Genomic Encyclopedia of Type Strains, Phase IV (KMG-V): Genome sequencing to study the core and pangenomes of soil and plant-associated prokaryotes.</title>
        <authorList>
            <person name="Whitman W."/>
        </authorList>
    </citation>
    <scope>NUCLEOTIDE SEQUENCE [LARGE SCALE GENOMIC DNA]</scope>
    <source>
        <strain evidence="1 2">SEMIA 4087</strain>
    </source>
</reference>
<dbReference type="InterPro" id="IPR022602">
    <property type="entry name" value="DUF2813"/>
</dbReference>